<name>A0A225UMW1_9STRA</name>
<gene>
    <name evidence="2" type="ORF">PHMEG_00036060</name>
</gene>
<comment type="caution">
    <text evidence="2">The sequence shown here is derived from an EMBL/GenBank/DDBJ whole genome shotgun (WGS) entry which is preliminary data.</text>
</comment>
<feature type="transmembrane region" description="Helical" evidence="1">
    <location>
        <begin position="20"/>
        <end position="41"/>
    </location>
</feature>
<evidence type="ECO:0000256" key="1">
    <source>
        <dbReference type="SAM" id="Phobius"/>
    </source>
</evidence>
<accession>A0A225UMW1</accession>
<evidence type="ECO:0008006" key="4">
    <source>
        <dbReference type="Google" id="ProtNLM"/>
    </source>
</evidence>
<dbReference type="Proteomes" id="UP000198211">
    <property type="component" value="Unassembled WGS sequence"/>
</dbReference>
<organism evidence="2 3">
    <name type="scientific">Phytophthora megakarya</name>
    <dbReference type="NCBI Taxonomy" id="4795"/>
    <lineage>
        <taxon>Eukaryota</taxon>
        <taxon>Sar</taxon>
        <taxon>Stramenopiles</taxon>
        <taxon>Oomycota</taxon>
        <taxon>Peronosporomycetes</taxon>
        <taxon>Peronosporales</taxon>
        <taxon>Peronosporaceae</taxon>
        <taxon>Phytophthora</taxon>
    </lineage>
</organism>
<dbReference type="EMBL" id="NBNE01014663">
    <property type="protein sequence ID" value="OWY94261.1"/>
    <property type="molecule type" value="Genomic_DNA"/>
</dbReference>
<dbReference type="OrthoDB" id="112966at2759"/>
<reference evidence="3" key="1">
    <citation type="submission" date="2017-03" db="EMBL/GenBank/DDBJ databases">
        <title>Phytopthora megakarya and P. palmivora, two closely related causual agents of cacao black pod achieved similar genome size and gene model numbers by different mechanisms.</title>
        <authorList>
            <person name="Ali S."/>
            <person name="Shao J."/>
            <person name="Larry D.J."/>
            <person name="Kronmiller B."/>
            <person name="Shen D."/>
            <person name="Strem M.D."/>
            <person name="Melnick R.L."/>
            <person name="Guiltinan M.J."/>
            <person name="Tyler B.M."/>
            <person name="Meinhardt L.W."/>
            <person name="Bailey B.A."/>
        </authorList>
    </citation>
    <scope>NUCLEOTIDE SEQUENCE [LARGE SCALE GENOMIC DNA]</scope>
    <source>
        <strain evidence="3">zdho120</strain>
    </source>
</reference>
<evidence type="ECO:0000313" key="2">
    <source>
        <dbReference type="EMBL" id="OWY94261.1"/>
    </source>
</evidence>
<proteinExistence type="predicted"/>
<keyword evidence="1" id="KW-1133">Transmembrane helix</keyword>
<protein>
    <recommendedName>
        <fullName evidence="4">Transmembrane protein</fullName>
    </recommendedName>
</protein>
<keyword evidence="1" id="KW-0472">Membrane</keyword>
<dbReference type="AlphaFoldDB" id="A0A225UMW1"/>
<keyword evidence="3" id="KW-1185">Reference proteome</keyword>
<keyword evidence="1" id="KW-0812">Transmembrane</keyword>
<evidence type="ECO:0000313" key="3">
    <source>
        <dbReference type="Proteomes" id="UP000198211"/>
    </source>
</evidence>
<sequence length="79" mass="9196">MSSIGRIVHVSPQDPNRFFFGFYFAAVVLLSLHCNWFGLFAPTRADKVYEEFKAQISEKFARNNEEKDAAEKIHREDEV</sequence>